<feature type="compositionally biased region" description="Pro residues" evidence="1">
    <location>
        <begin position="32"/>
        <end position="46"/>
    </location>
</feature>
<feature type="region of interest" description="Disordered" evidence="1">
    <location>
        <begin position="1"/>
        <end position="54"/>
    </location>
</feature>
<gene>
    <name evidence="2" type="ORF">M8C21_033231</name>
</gene>
<dbReference type="Proteomes" id="UP001206925">
    <property type="component" value="Unassembled WGS sequence"/>
</dbReference>
<reference evidence="2" key="1">
    <citation type="submission" date="2022-06" db="EMBL/GenBank/DDBJ databases">
        <title>Uncovering the hologenomic basis of an extraordinary plant invasion.</title>
        <authorList>
            <person name="Bieker V.C."/>
            <person name="Martin M.D."/>
            <person name="Gilbert T."/>
            <person name="Hodgins K."/>
            <person name="Battlay P."/>
            <person name="Petersen B."/>
            <person name="Wilson J."/>
        </authorList>
    </citation>
    <scope>NUCLEOTIDE SEQUENCE</scope>
    <source>
        <strain evidence="2">AA19_3_7</strain>
        <tissue evidence="2">Leaf</tissue>
    </source>
</reference>
<evidence type="ECO:0000313" key="3">
    <source>
        <dbReference type="Proteomes" id="UP001206925"/>
    </source>
</evidence>
<name>A0AAD5G2E8_AMBAR</name>
<comment type="caution">
    <text evidence="2">The sequence shown here is derived from an EMBL/GenBank/DDBJ whole genome shotgun (WGS) entry which is preliminary data.</text>
</comment>
<evidence type="ECO:0000256" key="1">
    <source>
        <dbReference type="SAM" id="MobiDB-lite"/>
    </source>
</evidence>
<protein>
    <submittedName>
        <fullName evidence="2">Uncharacterized protein</fullName>
    </submittedName>
</protein>
<organism evidence="2 3">
    <name type="scientific">Ambrosia artemisiifolia</name>
    <name type="common">Common ragweed</name>
    <dbReference type="NCBI Taxonomy" id="4212"/>
    <lineage>
        <taxon>Eukaryota</taxon>
        <taxon>Viridiplantae</taxon>
        <taxon>Streptophyta</taxon>
        <taxon>Embryophyta</taxon>
        <taxon>Tracheophyta</taxon>
        <taxon>Spermatophyta</taxon>
        <taxon>Magnoliopsida</taxon>
        <taxon>eudicotyledons</taxon>
        <taxon>Gunneridae</taxon>
        <taxon>Pentapetalae</taxon>
        <taxon>asterids</taxon>
        <taxon>campanulids</taxon>
        <taxon>Asterales</taxon>
        <taxon>Asteraceae</taxon>
        <taxon>Asteroideae</taxon>
        <taxon>Heliantheae alliance</taxon>
        <taxon>Heliantheae</taxon>
        <taxon>Ambrosia</taxon>
    </lineage>
</organism>
<proteinExistence type="predicted"/>
<sequence>MISLGASGPLRRLLGNGTIIAPTEKEKTPSPTARPPTLPASPPSRLPTPLSSLP</sequence>
<dbReference type="AlphaFoldDB" id="A0AAD5G2E8"/>
<dbReference type="EMBL" id="JAMZMK010011697">
    <property type="protein sequence ID" value="KAI7726369.1"/>
    <property type="molecule type" value="Genomic_DNA"/>
</dbReference>
<keyword evidence="3" id="KW-1185">Reference proteome</keyword>
<evidence type="ECO:0000313" key="2">
    <source>
        <dbReference type="EMBL" id="KAI7726369.1"/>
    </source>
</evidence>
<accession>A0AAD5G2E8</accession>